<sequence>MTSKDLTAARWAAAAAGRLVLDAMQSDWEPLSHCELEQRLDQAVEEILEAELMSGVQGHGQGHGQGRSGCVFTRLSQQDETIPHTAAHTVTPHMSAPAASFLRQAEGEPASQNQQHVSEVEENPAVQYITSLLQKLKWSHSQRRLTGRARLSLSHTVFLSLTLLSTRLSYRAVSSTFRLEKGNIHRIFFSFCHRVITLQDQIIRWPTGQEASDLLLPFSSWQGCDEKLEQKGLPKVLGVLGHTRIPIRLPASRQDSESDVPHARRLRKRPRPDSWLNLELVCDAEGRFIHCGVSRGSQRNRGGALSQRLAQQPELLPPGTCLLAGAGYPLTQHILTPFRPARNPQENLYNTAVETHLRRQEQAVADLKERFGRLRYLDVGKCERAEAVVLTCCILHNALLHAGYVTEGQVEKDTRAEEEEEEEEGTKEEAGVKLRETVANLLYVSDNLRNMSEITQRL</sequence>
<organism evidence="1 2">
    <name type="scientific">Pangasius djambal</name>
    <dbReference type="NCBI Taxonomy" id="1691987"/>
    <lineage>
        <taxon>Eukaryota</taxon>
        <taxon>Metazoa</taxon>
        <taxon>Chordata</taxon>
        <taxon>Craniata</taxon>
        <taxon>Vertebrata</taxon>
        <taxon>Euteleostomi</taxon>
        <taxon>Actinopterygii</taxon>
        <taxon>Neopterygii</taxon>
        <taxon>Teleostei</taxon>
        <taxon>Ostariophysi</taxon>
        <taxon>Siluriformes</taxon>
        <taxon>Pangasiidae</taxon>
        <taxon>Pangasius</taxon>
    </lineage>
</organism>
<evidence type="ECO:0000313" key="1">
    <source>
        <dbReference type="EMBL" id="MCJ8738948.1"/>
    </source>
</evidence>
<proteinExistence type="predicted"/>
<reference evidence="1" key="1">
    <citation type="submission" date="2020-02" db="EMBL/GenBank/DDBJ databases">
        <title>Genome sequencing of the panga catfish, Pangasius djambal.</title>
        <authorList>
            <person name="Wen M."/>
            <person name="Zahm M."/>
            <person name="Roques C."/>
            <person name="Cabau C."/>
            <person name="Klopp C."/>
            <person name="Donnadieu C."/>
            <person name="Jouanno E."/>
            <person name="Avarre J.-C."/>
            <person name="Campet M."/>
            <person name="Ha T."/>
            <person name="Dugue R."/>
            <person name="Lampietro C."/>
            <person name="Louis A."/>
            <person name="Herpin A."/>
            <person name="Echchiki A."/>
            <person name="Berthelot C."/>
            <person name="Parey E."/>
            <person name="Roest-Crollius H."/>
            <person name="Braasch I."/>
            <person name="Postlethwait J.H."/>
            <person name="Bobe J."/>
            <person name="Montfort J."/>
            <person name="Bouchez O."/>
            <person name="Begum T."/>
            <person name="Schartl M."/>
            <person name="Gustiano R."/>
            <person name="Guiguen Y."/>
        </authorList>
    </citation>
    <scope>NUCLEOTIDE SEQUENCE</scope>
    <source>
        <strain evidence="1">Pdj_M5554</strain>
    </source>
</reference>
<accession>A0ACC5YTU4</accession>
<keyword evidence="2" id="KW-1185">Reference proteome</keyword>
<dbReference type="Proteomes" id="UP000830395">
    <property type="component" value="Chromosome 13"/>
</dbReference>
<gene>
    <name evidence="1" type="ORF">PDJAM_G00041600</name>
</gene>
<evidence type="ECO:0000313" key="2">
    <source>
        <dbReference type="Proteomes" id="UP000830395"/>
    </source>
</evidence>
<name>A0ACC5YTU4_9TELE</name>
<comment type="caution">
    <text evidence="1">The sequence shown here is derived from an EMBL/GenBank/DDBJ whole genome shotgun (WGS) entry which is preliminary data.</text>
</comment>
<dbReference type="EMBL" id="CM040987">
    <property type="protein sequence ID" value="MCJ8738948.1"/>
    <property type="molecule type" value="Genomic_DNA"/>
</dbReference>
<protein>
    <submittedName>
        <fullName evidence="1">Uncharacterized protein</fullName>
    </submittedName>
</protein>